<proteinExistence type="predicted"/>
<reference evidence="2" key="1">
    <citation type="submission" date="2016-11" db="UniProtKB">
        <authorList>
            <consortium name="WormBaseParasite"/>
        </authorList>
    </citation>
    <scope>IDENTIFICATION</scope>
</reference>
<dbReference type="WBParaSite" id="L893_g14878.t1">
    <property type="protein sequence ID" value="L893_g14878.t1"/>
    <property type="gene ID" value="L893_g14878"/>
</dbReference>
<keyword evidence="1" id="KW-1185">Reference proteome</keyword>
<evidence type="ECO:0000313" key="2">
    <source>
        <dbReference type="WBParaSite" id="L893_g14878.t1"/>
    </source>
</evidence>
<dbReference type="Proteomes" id="UP000095287">
    <property type="component" value="Unplaced"/>
</dbReference>
<accession>A0A1I7YC43</accession>
<evidence type="ECO:0000313" key="1">
    <source>
        <dbReference type="Proteomes" id="UP000095287"/>
    </source>
</evidence>
<organism evidence="1 2">
    <name type="scientific">Steinernema glaseri</name>
    <dbReference type="NCBI Taxonomy" id="37863"/>
    <lineage>
        <taxon>Eukaryota</taxon>
        <taxon>Metazoa</taxon>
        <taxon>Ecdysozoa</taxon>
        <taxon>Nematoda</taxon>
        <taxon>Chromadorea</taxon>
        <taxon>Rhabditida</taxon>
        <taxon>Tylenchina</taxon>
        <taxon>Panagrolaimomorpha</taxon>
        <taxon>Strongyloidoidea</taxon>
        <taxon>Steinernematidae</taxon>
        <taxon>Steinernema</taxon>
    </lineage>
</organism>
<protein>
    <submittedName>
        <fullName evidence="2">F-box domain-containing protein</fullName>
    </submittedName>
</protein>
<dbReference type="AlphaFoldDB" id="A0A1I7YC43"/>
<name>A0A1I7YC43_9BILA</name>
<sequence>MDHLLYDLVEEVVSYLPRADVETIARVSSRSPELENWSFAAEDQLENRFLLDVCACVQEFVVEEPPKIFFGATNCAKVNVAQQRRICAAVAPMFEEKGRPLELHFYGSDSVPDHIDAIVELWRNSDGTFGEKKLEWRAESESNSDSLWRQIKEKYNPILESKHSGYLAHPSRRSSLFISFWCARMEKFQPW</sequence>